<dbReference type="SUPFAM" id="SSF56300">
    <property type="entry name" value="Metallo-dependent phosphatases"/>
    <property type="match status" value="1"/>
</dbReference>
<evidence type="ECO:0000313" key="2">
    <source>
        <dbReference type="Proteomes" id="UP001164459"/>
    </source>
</evidence>
<dbReference type="EMBL" id="CP114040">
    <property type="protein sequence ID" value="WAS99041.1"/>
    <property type="molecule type" value="Genomic_DNA"/>
</dbReference>
<dbReference type="InterPro" id="IPR029052">
    <property type="entry name" value="Metallo-depent_PP-like"/>
</dbReference>
<sequence>MPVRIIPGAVSTDRLRALVISDGGDAPPALTIEALQGGPAPALQVRAHAAGDSRIDQHVRKAGLSLWVCEAAGLRPGADYHLRAGSERPVHFKTFPAQLPKTGISLALASCYYEAFGRHKDYLQVLQSAPGYGPLAAKLLVGDNIYVDVGAAPGQARSGAEETVGRYLQYYWRGGYADVLSYLPTFCLWDDHELWNNYPEWQVHLARSMGNARADYTAAALGSLKLFQAVLNPPPAARSGLSYRFDIPPVSCFALDLRAGRTVMKTASPRMTTEAELAAFERWAANLEAPGIAIFGQPLWIDRGNWMDFQPPDFSAEYSRIWRALTNAPYDVLVLSGDVHHSRLLELDTAKDRKVWELVSSPACMIPTMESIGAQAFDVQDKGILTFPLAYPGGPSGPPNLRAYHFGTEISNTIAFIKLAPADAGGIAVTACFMDLTTKTVARNTRPKVAAPLATPQPEWCQTTFVLKKRA</sequence>
<protein>
    <recommendedName>
        <fullName evidence="3">Alkaline phosphatase D</fullName>
    </recommendedName>
</protein>
<evidence type="ECO:0008006" key="3">
    <source>
        <dbReference type="Google" id="ProtNLM"/>
    </source>
</evidence>
<dbReference type="Proteomes" id="UP001164459">
    <property type="component" value="Chromosome"/>
</dbReference>
<dbReference type="Gene3D" id="3.60.21.70">
    <property type="entry name" value="PhoD-like phosphatase"/>
    <property type="match status" value="1"/>
</dbReference>
<gene>
    <name evidence="1" type="ORF">O0S08_23170</name>
</gene>
<organism evidence="1 2">
    <name type="scientific">Nannocystis punicea</name>
    <dbReference type="NCBI Taxonomy" id="2995304"/>
    <lineage>
        <taxon>Bacteria</taxon>
        <taxon>Pseudomonadati</taxon>
        <taxon>Myxococcota</taxon>
        <taxon>Polyangia</taxon>
        <taxon>Nannocystales</taxon>
        <taxon>Nannocystaceae</taxon>
        <taxon>Nannocystis</taxon>
    </lineage>
</organism>
<keyword evidence="2" id="KW-1185">Reference proteome</keyword>
<name>A0ABY7HI74_9BACT</name>
<dbReference type="InterPro" id="IPR038607">
    <property type="entry name" value="PhoD-like_sf"/>
</dbReference>
<proteinExistence type="predicted"/>
<accession>A0ABY7HI74</accession>
<evidence type="ECO:0000313" key="1">
    <source>
        <dbReference type="EMBL" id="WAS99041.1"/>
    </source>
</evidence>
<dbReference type="RefSeq" id="WP_269041402.1">
    <property type="nucleotide sequence ID" value="NZ_CP114040.1"/>
</dbReference>
<reference evidence="1" key="1">
    <citation type="submission" date="2022-11" db="EMBL/GenBank/DDBJ databases">
        <title>Minimal conservation of predation-associated metabolite biosynthetic gene clusters underscores biosynthetic potential of Myxococcota including descriptions for ten novel species: Archangium lansinium sp. nov., Myxococcus landrumus sp. nov., Nannocystis bai.</title>
        <authorList>
            <person name="Ahearne A."/>
            <person name="Stevens C."/>
            <person name="Dowd S."/>
        </authorList>
    </citation>
    <scope>NUCLEOTIDE SEQUENCE</scope>
    <source>
        <strain evidence="1">Fl3</strain>
    </source>
</reference>